<dbReference type="Gene3D" id="3.10.310.30">
    <property type="match status" value="1"/>
</dbReference>
<dbReference type="SUPFAM" id="SSF64182">
    <property type="entry name" value="DHH phosphoesterases"/>
    <property type="match status" value="1"/>
</dbReference>
<evidence type="ECO:0000313" key="10">
    <source>
        <dbReference type="EMBL" id="MDC8830037.1"/>
    </source>
</evidence>
<organism evidence="10 11">
    <name type="scientific">Alteromonas gilva</name>
    <dbReference type="NCBI Taxonomy" id="2987522"/>
    <lineage>
        <taxon>Bacteria</taxon>
        <taxon>Pseudomonadati</taxon>
        <taxon>Pseudomonadota</taxon>
        <taxon>Gammaproteobacteria</taxon>
        <taxon>Alteromonadales</taxon>
        <taxon>Alteromonadaceae</taxon>
        <taxon>Alteromonas/Salinimonas group</taxon>
        <taxon>Alteromonas</taxon>
    </lineage>
</organism>
<evidence type="ECO:0000256" key="2">
    <source>
        <dbReference type="ARBA" id="ARBA00019841"/>
    </source>
</evidence>
<dbReference type="InterPro" id="IPR001667">
    <property type="entry name" value="DDH_dom"/>
</dbReference>
<name>A0ABT5KZ47_9ALTE</name>
<feature type="domain" description="DHHA1" evidence="8">
    <location>
        <begin position="353"/>
        <end position="449"/>
    </location>
</feature>
<keyword evidence="6" id="KW-0175">Coiled coil</keyword>
<keyword evidence="3" id="KW-0540">Nuclease</keyword>
<keyword evidence="11" id="KW-1185">Reference proteome</keyword>
<dbReference type="InterPro" id="IPR051673">
    <property type="entry name" value="SSDNA_exonuclease_RecJ"/>
</dbReference>
<feature type="domain" description="DDH" evidence="7">
    <location>
        <begin position="70"/>
        <end position="229"/>
    </location>
</feature>
<dbReference type="Proteomes" id="UP001218788">
    <property type="component" value="Unassembled WGS sequence"/>
</dbReference>
<sequence>MGLPIRRRSLAAAFDANLHPVIERVYRGRDISATEQLTTNAQALLHYRDLLGCEEAAEHIANAIVHRKPITIIGDFDADGATSTALCLLALAQMGATAVEYLVPNRFDFGYGLSPEIVELAGQRGTPLIITVDNGISCHAGVERAKALGMDVIITDHHLPGETLPVAAAIVNPNQPGCRFASKNLAGVGVAFYLMLALRATLQQRGWFDERGTPAPNLANLLDIVAVGTVADVVPLDQNNRILVHQGLQRIRAGRCRPGITALLDVAKRHPQRISATDLGFVVGPRLNAAGRLDDMAAGIECLVCSDPMEARARATELDRLNQQRRTIEQEMKQQAQEVLAGIRLDESAPPEAIVLYDESFHQGVIGIVAGRLKDEYKRPTIVFARQDDTTIKGSARSIAGVHIRDILEAVSTATPGLIDKFGGHAAAAGLSLPLANLSAFTQAFTAHVSKALEQADDPNVILSDGPLDADVLNLPLAQTLRQAGPFGQGFHPPLFDGDFRLIDQRIVGDCHLKMVLAHPDSGEEFDAIAFNVDTEVWPDASIKHVQLAYQLDVNYYRGRESLQLLVEALAPYDGR</sequence>
<gene>
    <name evidence="10" type="primary">recJ</name>
    <name evidence="10" type="ORF">OIK42_04575</name>
</gene>
<dbReference type="EMBL" id="JAQQXP010000001">
    <property type="protein sequence ID" value="MDC8830037.1"/>
    <property type="molecule type" value="Genomic_DNA"/>
</dbReference>
<evidence type="ECO:0000259" key="8">
    <source>
        <dbReference type="Pfam" id="PF02272"/>
    </source>
</evidence>
<dbReference type="InterPro" id="IPR038763">
    <property type="entry name" value="DHH_sf"/>
</dbReference>
<evidence type="ECO:0000259" key="9">
    <source>
        <dbReference type="Pfam" id="PF17768"/>
    </source>
</evidence>
<dbReference type="InterPro" id="IPR041122">
    <property type="entry name" value="RecJ_OB"/>
</dbReference>
<feature type="coiled-coil region" evidence="6">
    <location>
        <begin position="311"/>
        <end position="338"/>
    </location>
</feature>
<dbReference type="Pfam" id="PF17768">
    <property type="entry name" value="RecJ_OB"/>
    <property type="match status" value="1"/>
</dbReference>
<protein>
    <recommendedName>
        <fullName evidence="2">Single-stranded-DNA-specific exonuclease RecJ</fullName>
    </recommendedName>
</protein>
<dbReference type="Pfam" id="PF01368">
    <property type="entry name" value="DHH"/>
    <property type="match status" value="1"/>
</dbReference>
<evidence type="ECO:0000256" key="6">
    <source>
        <dbReference type="SAM" id="Coils"/>
    </source>
</evidence>
<accession>A0ABT5KZ47</accession>
<evidence type="ECO:0000256" key="5">
    <source>
        <dbReference type="ARBA" id="ARBA00022839"/>
    </source>
</evidence>
<dbReference type="PANTHER" id="PTHR30255:SF2">
    <property type="entry name" value="SINGLE-STRANDED-DNA-SPECIFIC EXONUCLEASE RECJ"/>
    <property type="match status" value="1"/>
</dbReference>
<keyword evidence="4" id="KW-0378">Hydrolase</keyword>
<dbReference type="Pfam" id="PF02272">
    <property type="entry name" value="DHHA1"/>
    <property type="match status" value="1"/>
</dbReference>
<reference evidence="10 11" key="1">
    <citation type="submission" date="2022-10" db="EMBL/GenBank/DDBJ databases">
        <title>Alteromonas sp. chi3 Genome sequencing.</title>
        <authorList>
            <person name="Park S."/>
        </authorList>
    </citation>
    <scope>NUCLEOTIDE SEQUENCE [LARGE SCALE GENOMIC DNA]</scope>
    <source>
        <strain evidence="11">chi3</strain>
    </source>
</reference>
<dbReference type="InterPro" id="IPR004610">
    <property type="entry name" value="RecJ"/>
</dbReference>
<keyword evidence="5 10" id="KW-0269">Exonuclease</keyword>
<dbReference type="Gene3D" id="3.90.1640.30">
    <property type="match status" value="1"/>
</dbReference>
<evidence type="ECO:0000259" key="7">
    <source>
        <dbReference type="Pfam" id="PF01368"/>
    </source>
</evidence>
<proteinExistence type="inferred from homology"/>
<comment type="similarity">
    <text evidence="1">Belongs to the RecJ family.</text>
</comment>
<evidence type="ECO:0000256" key="3">
    <source>
        <dbReference type="ARBA" id="ARBA00022722"/>
    </source>
</evidence>
<dbReference type="GO" id="GO:0004527">
    <property type="term" value="F:exonuclease activity"/>
    <property type="evidence" value="ECO:0007669"/>
    <property type="project" value="UniProtKB-KW"/>
</dbReference>
<evidence type="ECO:0000256" key="1">
    <source>
        <dbReference type="ARBA" id="ARBA00005915"/>
    </source>
</evidence>
<feature type="domain" description="RecJ OB" evidence="9">
    <location>
        <begin position="465"/>
        <end position="568"/>
    </location>
</feature>
<evidence type="ECO:0000256" key="4">
    <source>
        <dbReference type="ARBA" id="ARBA00022801"/>
    </source>
</evidence>
<comment type="caution">
    <text evidence="10">The sequence shown here is derived from an EMBL/GenBank/DDBJ whole genome shotgun (WGS) entry which is preliminary data.</text>
</comment>
<dbReference type="RefSeq" id="WP_273638720.1">
    <property type="nucleotide sequence ID" value="NZ_JAQQXP010000001.1"/>
</dbReference>
<dbReference type="NCBIfam" id="TIGR00644">
    <property type="entry name" value="recJ"/>
    <property type="match status" value="1"/>
</dbReference>
<evidence type="ECO:0000313" key="11">
    <source>
        <dbReference type="Proteomes" id="UP001218788"/>
    </source>
</evidence>
<dbReference type="InterPro" id="IPR003156">
    <property type="entry name" value="DHHA1_dom"/>
</dbReference>
<dbReference type="PANTHER" id="PTHR30255">
    <property type="entry name" value="SINGLE-STRANDED-DNA-SPECIFIC EXONUCLEASE RECJ"/>
    <property type="match status" value="1"/>
</dbReference>